<proteinExistence type="predicted"/>
<dbReference type="RefSeq" id="WP_120354591.1">
    <property type="nucleotide sequence ID" value="NZ_RAQO01000005.1"/>
</dbReference>
<protein>
    <recommendedName>
        <fullName evidence="4">Outer membrane protein beta-barrel domain-containing protein</fullName>
    </recommendedName>
</protein>
<evidence type="ECO:0000256" key="1">
    <source>
        <dbReference type="SAM" id="SignalP"/>
    </source>
</evidence>
<evidence type="ECO:0008006" key="4">
    <source>
        <dbReference type="Google" id="ProtNLM"/>
    </source>
</evidence>
<reference evidence="2 3" key="1">
    <citation type="submission" date="2018-09" db="EMBL/GenBank/DDBJ databases">
        <authorList>
            <person name="Wang Z."/>
        </authorList>
    </citation>
    <scope>NUCLEOTIDE SEQUENCE [LARGE SCALE GENOMIC DNA]</scope>
    <source>
        <strain evidence="2 3">ALS 81</strain>
    </source>
</reference>
<dbReference type="SUPFAM" id="SSF56925">
    <property type="entry name" value="OMPA-like"/>
    <property type="match status" value="1"/>
</dbReference>
<dbReference type="InterPro" id="IPR000758">
    <property type="entry name" value="Enterovir_OMP"/>
</dbReference>
<accession>A0A420ED07</accession>
<comment type="caution">
    <text evidence="2">The sequence shown here is derived from an EMBL/GenBank/DDBJ whole genome shotgun (WGS) entry which is preliminary data.</text>
</comment>
<dbReference type="InterPro" id="IPR011250">
    <property type="entry name" value="OMP/PagP_B-barrel"/>
</dbReference>
<dbReference type="OrthoDB" id="6383839at2"/>
<evidence type="ECO:0000313" key="3">
    <source>
        <dbReference type="Proteomes" id="UP000286482"/>
    </source>
</evidence>
<evidence type="ECO:0000313" key="2">
    <source>
        <dbReference type="EMBL" id="RKF18512.1"/>
    </source>
</evidence>
<dbReference type="EMBL" id="RAQO01000005">
    <property type="protein sequence ID" value="RKF18512.1"/>
    <property type="molecule type" value="Genomic_DNA"/>
</dbReference>
<name>A0A420ED07_9ALTE</name>
<feature type="chain" id="PRO_5019242838" description="Outer membrane protein beta-barrel domain-containing protein" evidence="1">
    <location>
        <begin position="28"/>
        <end position="185"/>
    </location>
</feature>
<feature type="signal peptide" evidence="1">
    <location>
        <begin position="1"/>
        <end position="27"/>
    </location>
</feature>
<dbReference type="AlphaFoldDB" id="A0A420ED07"/>
<keyword evidence="1" id="KW-0732">Signal</keyword>
<dbReference type="PROSITE" id="PS00695">
    <property type="entry name" value="ENT_VIR_OMP_2"/>
    <property type="match status" value="1"/>
</dbReference>
<sequence length="185" mass="20748">MYFCRVRSLIKLIPIVTAVLSTSPAFAAESSLELSIGENDYFDSQATFNNWYVRGNNRPLVSQLTVDDNSEQLNFNGGYTHPLQENWSVFVEAGVSNRYDDIATDRGFNVSTGLKFAPNKSLSVVGSLNSQQVNELEDSERAFELRSSYRVGQLVNLQASYAIEDTSKLDSPLQQYFQVGLGYRF</sequence>
<organism evidence="2 3">
    <name type="scientific">Alginatibacterium sediminis</name>
    <dbReference type="NCBI Taxonomy" id="2164068"/>
    <lineage>
        <taxon>Bacteria</taxon>
        <taxon>Pseudomonadati</taxon>
        <taxon>Pseudomonadota</taxon>
        <taxon>Gammaproteobacteria</taxon>
        <taxon>Alteromonadales</taxon>
        <taxon>Alteromonadaceae</taxon>
        <taxon>Alginatibacterium</taxon>
    </lineage>
</organism>
<keyword evidence="3" id="KW-1185">Reference proteome</keyword>
<gene>
    <name evidence="2" type="ORF">DBZ36_08875</name>
</gene>
<dbReference type="Proteomes" id="UP000286482">
    <property type="component" value="Unassembled WGS sequence"/>
</dbReference>
<dbReference type="GO" id="GO:0044384">
    <property type="term" value="C:host outer membrane"/>
    <property type="evidence" value="ECO:0007669"/>
    <property type="project" value="InterPro"/>
</dbReference>